<feature type="transmembrane region" description="Helical" evidence="1">
    <location>
        <begin position="20"/>
        <end position="41"/>
    </location>
</feature>
<comment type="caution">
    <text evidence="2">The sequence shown here is derived from an EMBL/GenBank/DDBJ whole genome shotgun (WGS) entry which is preliminary data.</text>
</comment>
<keyword evidence="1" id="KW-0812">Transmembrane</keyword>
<evidence type="ECO:0000256" key="1">
    <source>
        <dbReference type="SAM" id="Phobius"/>
    </source>
</evidence>
<proteinExistence type="predicted"/>
<gene>
    <name evidence="2" type="ORF">HXK09_08785</name>
</gene>
<reference evidence="2" key="1">
    <citation type="submission" date="2020-04" db="EMBL/GenBank/DDBJ databases">
        <title>Deep metagenomics examines the oral microbiome during advanced dental caries in children, revealing novel taxa and co-occurrences with host molecules.</title>
        <authorList>
            <person name="Baker J.L."/>
            <person name="Morton J.T."/>
            <person name="Dinis M."/>
            <person name="Alvarez R."/>
            <person name="Tran N.C."/>
            <person name="Knight R."/>
            <person name="Edlund A."/>
        </authorList>
    </citation>
    <scope>NUCLEOTIDE SEQUENCE</scope>
    <source>
        <strain evidence="2">JCVI_30_bin.13</strain>
    </source>
</reference>
<accession>A0A929WUW9</accession>
<evidence type="ECO:0000313" key="2">
    <source>
        <dbReference type="EMBL" id="MBF0967225.1"/>
    </source>
</evidence>
<organism evidence="2 3">
    <name type="scientific">Actinomyces bouchesdurhonensis</name>
    <dbReference type="NCBI Taxonomy" id="1852361"/>
    <lineage>
        <taxon>Bacteria</taxon>
        <taxon>Bacillati</taxon>
        <taxon>Actinomycetota</taxon>
        <taxon>Actinomycetes</taxon>
        <taxon>Actinomycetales</taxon>
        <taxon>Actinomycetaceae</taxon>
        <taxon>Actinomyces</taxon>
    </lineage>
</organism>
<dbReference type="Proteomes" id="UP000759246">
    <property type="component" value="Unassembled WGS sequence"/>
</dbReference>
<evidence type="ECO:0000313" key="3">
    <source>
        <dbReference type="Proteomes" id="UP000759246"/>
    </source>
</evidence>
<dbReference type="EMBL" id="JABZGF010000365">
    <property type="protein sequence ID" value="MBF0967225.1"/>
    <property type="molecule type" value="Genomic_DNA"/>
</dbReference>
<sequence>MSSTTSQAHSTSRVFKILTIVGVALAICLMITSGLLGYGTYAASNKATQTRADTESLHAQKKTTETETATVRTQVTAAKNSSAATTWCDGLTSDQSDIAMLDNKSLELKNKSQSELDAIAAQCPAKKAFIEAFRDAPSNLFLGKVTDCTSTGNGLTMSGSLTLNGDSLTSVGDLQVTLNLFVTASTPTSSDKPLGTTTLTISGGSGTFSQTLPDPGISSGHCNAVATNVWPVGL</sequence>
<keyword evidence="1" id="KW-1133">Transmembrane helix</keyword>
<dbReference type="RefSeq" id="WP_314768426.1">
    <property type="nucleotide sequence ID" value="NZ_CAUUTQ010000006.1"/>
</dbReference>
<keyword evidence="1" id="KW-0472">Membrane</keyword>
<name>A0A929WUW9_9ACTO</name>
<dbReference type="AlphaFoldDB" id="A0A929WUW9"/>
<protein>
    <submittedName>
        <fullName evidence="2">Uncharacterized protein</fullName>
    </submittedName>
</protein>